<dbReference type="InterPro" id="IPR000340">
    <property type="entry name" value="Dual-sp_phosphatase_cat-dom"/>
</dbReference>
<comment type="caution">
    <text evidence="3">The sequence shown here is derived from an EMBL/GenBank/DDBJ whole genome shotgun (WGS) entry which is preliminary data.</text>
</comment>
<dbReference type="PANTHER" id="PTHR47216">
    <property type="match status" value="1"/>
</dbReference>
<protein>
    <submittedName>
        <fullName evidence="3">Uncharacterized protein</fullName>
    </submittedName>
</protein>
<dbReference type="PROSITE" id="PS50056">
    <property type="entry name" value="TYR_PHOSPHATASE_2"/>
    <property type="match status" value="1"/>
</dbReference>
<dbReference type="SUPFAM" id="SSF52799">
    <property type="entry name" value="(Phosphotyrosine protein) phosphatases II"/>
    <property type="match status" value="1"/>
</dbReference>
<evidence type="ECO:0000259" key="2">
    <source>
        <dbReference type="PROSITE" id="PS50056"/>
    </source>
</evidence>
<dbReference type="EMBL" id="PFWT01000017">
    <property type="protein sequence ID" value="PJA46099.1"/>
    <property type="molecule type" value="Genomic_DNA"/>
</dbReference>
<reference evidence="4" key="1">
    <citation type="submission" date="2017-09" db="EMBL/GenBank/DDBJ databases">
        <title>Depth-based differentiation of microbial function through sediment-hosted aquifers and enrichment of novel symbionts in the deep terrestrial subsurface.</title>
        <authorList>
            <person name="Probst A.J."/>
            <person name="Ladd B."/>
            <person name="Jarett J.K."/>
            <person name="Geller-Mcgrath D.E."/>
            <person name="Sieber C.M.K."/>
            <person name="Emerson J.B."/>
            <person name="Anantharaman K."/>
            <person name="Thomas B.C."/>
            <person name="Malmstrom R."/>
            <person name="Stieglmeier M."/>
            <person name="Klingl A."/>
            <person name="Woyke T."/>
            <person name="Ryan C.M."/>
            <person name="Banfield J.F."/>
        </authorList>
    </citation>
    <scope>NUCLEOTIDE SEQUENCE [LARGE SCALE GENOMIC DNA]</scope>
</reference>
<dbReference type="PROSITE" id="PS50054">
    <property type="entry name" value="TYR_PHOSPHATASE_DUAL"/>
    <property type="match status" value="1"/>
</dbReference>
<feature type="domain" description="Tyrosine-protein phosphatase" evidence="1">
    <location>
        <begin position="14"/>
        <end position="153"/>
    </location>
</feature>
<organism evidence="3 4">
    <name type="scientific">Candidatus Uhrbacteria bacterium CG_4_9_14_3_um_filter_41_35</name>
    <dbReference type="NCBI Taxonomy" id="1975034"/>
    <lineage>
        <taxon>Bacteria</taxon>
        <taxon>Candidatus Uhriibacteriota</taxon>
    </lineage>
</organism>
<dbReference type="Pfam" id="PF00782">
    <property type="entry name" value="DSPc"/>
    <property type="match status" value="1"/>
</dbReference>
<name>A0A2M7XE01_9BACT</name>
<evidence type="ECO:0000259" key="1">
    <source>
        <dbReference type="PROSITE" id="PS50054"/>
    </source>
</evidence>
<sequence>MEKYKRMEDHSKIKWSQIDDNIYIGTNQCCQIHFDKELLLQGITTDISLEDVKIDSPFGVESYLWLPTKDHTASSQDQLRLGVAHLTQLINVGRKVYVHCRNGHGRAPTLVAAYYISTGLSVEEATNKIKNKREEVHLNDEQIEALELFAENI</sequence>
<dbReference type="PANTHER" id="PTHR47216:SF4">
    <property type="entry name" value="OS01G0859400 PROTEIN"/>
    <property type="match status" value="1"/>
</dbReference>
<feature type="domain" description="Tyrosine specific protein phosphatases" evidence="2">
    <location>
        <begin position="93"/>
        <end position="144"/>
    </location>
</feature>
<accession>A0A2M7XE01</accession>
<dbReference type="SMART" id="SM00195">
    <property type="entry name" value="DSPc"/>
    <property type="match status" value="1"/>
</dbReference>
<dbReference type="InterPro" id="IPR029021">
    <property type="entry name" value="Prot-tyrosine_phosphatase-like"/>
</dbReference>
<evidence type="ECO:0000313" key="3">
    <source>
        <dbReference type="EMBL" id="PJA46099.1"/>
    </source>
</evidence>
<proteinExistence type="predicted"/>
<dbReference type="Gene3D" id="3.90.190.10">
    <property type="entry name" value="Protein tyrosine phosphatase superfamily"/>
    <property type="match status" value="1"/>
</dbReference>
<dbReference type="Proteomes" id="UP000231263">
    <property type="component" value="Unassembled WGS sequence"/>
</dbReference>
<dbReference type="InterPro" id="IPR020422">
    <property type="entry name" value="TYR_PHOSPHATASE_DUAL_dom"/>
</dbReference>
<dbReference type="InterPro" id="IPR000387">
    <property type="entry name" value="Tyr_Pase_dom"/>
</dbReference>
<gene>
    <name evidence="3" type="ORF">CO173_03605</name>
</gene>
<evidence type="ECO:0000313" key="4">
    <source>
        <dbReference type="Proteomes" id="UP000231263"/>
    </source>
</evidence>
<dbReference type="AlphaFoldDB" id="A0A2M7XE01"/>